<dbReference type="SUPFAM" id="SSF52540">
    <property type="entry name" value="P-loop containing nucleoside triphosphate hydrolases"/>
    <property type="match status" value="1"/>
</dbReference>
<dbReference type="RefSeq" id="WP_013397236.1">
    <property type="nucleotide sequence ID" value="NC_014642.1"/>
</dbReference>
<evidence type="ECO:0000313" key="2">
    <source>
        <dbReference type="EMBL" id="ADP20048.1"/>
    </source>
</evidence>
<sequence>MAKLTHYLLESIILGTEVGFSERATEIPDEVTTMMQINALAIESLKRDAKLARRRDPSLTHAQHLNALAAQRFGVRNYHELLQRVGTEVPSQHSRGRIVVIGSTGMGTGKSTILLNLAAQLARLGGAAGSNRVLLVDLDQGPASAASWQLGRASEAAALPFTLKRLTLPEFAAQVESLRGNFDFVLVDLPPNGAESIVGPMADIVLLPTNATAAGKSRAVKWRLAAWPSEGLSARFFLFGARAGTQDRVMQSVREIAADPLPLSTPLQVLSVCLPEHRAIALANSRGELVTEMARPPAAFLAGIAELVNVCAGASAQADTADGADVQASPKGVDPSQGGPVTPIDRVGNRLGGTAHRILRTGRLAGQGDDFKGMKVIYPDADSGPNPFSKK</sequence>
<geneLocation type="plasmid" evidence="2 3">
    <name>pA82</name>
</geneLocation>
<dbReference type="InterPro" id="IPR027417">
    <property type="entry name" value="P-loop_NTPase"/>
</dbReference>
<dbReference type="KEGG" id="axy:AXYL_06765"/>
<protein>
    <submittedName>
        <fullName evidence="2">Uncharacterized protein</fullName>
    </submittedName>
</protein>
<organism evidence="2 3">
    <name type="scientific">Achromobacter xylosoxidans (strain A8)</name>
    <dbReference type="NCBI Taxonomy" id="762376"/>
    <lineage>
        <taxon>Bacteria</taxon>
        <taxon>Pseudomonadati</taxon>
        <taxon>Pseudomonadota</taxon>
        <taxon>Betaproteobacteria</taxon>
        <taxon>Burkholderiales</taxon>
        <taxon>Alcaligenaceae</taxon>
        <taxon>Achromobacter</taxon>
    </lineage>
</organism>
<evidence type="ECO:0000313" key="3">
    <source>
        <dbReference type="Proteomes" id="UP000006876"/>
    </source>
</evidence>
<feature type="region of interest" description="Disordered" evidence="1">
    <location>
        <begin position="322"/>
        <end position="349"/>
    </location>
</feature>
<dbReference type="eggNOG" id="COG1192">
    <property type="taxonomic scope" value="Bacteria"/>
</dbReference>
<accession>E3HY94</accession>
<name>E3HY94_ACHXA</name>
<dbReference type="EMBL" id="CP002289">
    <property type="protein sequence ID" value="ADP20048.1"/>
    <property type="molecule type" value="Genomic_DNA"/>
</dbReference>
<evidence type="ECO:0000256" key="1">
    <source>
        <dbReference type="SAM" id="MobiDB-lite"/>
    </source>
</evidence>
<dbReference type="OrthoDB" id="9804460at2"/>
<dbReference type="Proteomes" id="UP000006876">
    <property type="component" value="Plasmid pA82"/>
</dbReference>
<dbReference type="Gene3D" id="3.40.50.300">
    <property type="entry name" value="P-loop containing nucleotide triphosphate hydrolases"/>
    <property type="match status" value="1"/>
</dbReference>
<dbReference type="HOGENOM" id="CLU_705192_0_0_4"/>
<gene>
    <name evidence="2" type="ordered locus">AXYL_06765</name>
</gene>
<dbReference type="AlphaFoldDB" id="E3HY94"/>
<keyword evidence="2" id="KW-0614">Plasmid</keyword>
<proteinExistence type="predicted"/>
<reference evidence="3" key="1">
    <citation type="journal article" date="2011" name="J. Bacteriol.">
        <title>Complete genome sequence of the haloaromatic acid-degrading bacterium Achromobacter xylosoxidans A8.</title>
        <authorList>
            <person name="Strnad H."/>
            <person name="Ridl J."/>
            <person name="Paces J."/>
            <person name="Kolar M."/>
            <person name="Vlcek C."/>
            <person name="Paces V."/>
        </authorList>
    </citation>
    <scope>NUCLEOTIDE SEQUENCE [LARGE SCALE GENOMIC DNA]</scope>
    <source>
        <strain evidence="3">A8</strain>
        <plasmid evidence="3">pA82</plasmid>
    </source>
</reference>